<protein>
    <recommendedName>
        <fullName evidence="3">DUF904 domain-containing protein</fullName>
    </recommendedName>
</protein>
<dbReference type="EMBL" id="JAEUAO010000001">
    <property type="protein sequence ID" value="MBW9062367.1"/>
    <property type="molecule type" value="Genomic_DNA"/>
</dbReference>
<gene>
    <name evidence="1" type="ORF">JNB71_03450</name>
</gene>
<evidence type="ECO:0000313" key="1">
    <source>
        <dbReference type="EMBL" id="MBW9062367.1"/>
    </source>
</evidence>
<organism evidence="1 2">
    <name type="scientific">Rhizobium herbae</name>
    <dbReference type="NCBI Taxonomy" id="508661"/>
    <lineage>
        <taxon>Bacteria</taxon>
        <taxon>Pseudomonadati</taxon>
        <taxon>Pseudomonadota</taxon>
        <taxon>Alphaproteobacteria</taxon>
        <taxon>Hyphomicrobiales</taxon>
        <taxon>Rhizobiaceae</taxon>
        <taxon>Rhizobium/Agrobacterium group</taxon>
        <taxon>Rhizobium</taxon>
    </lineage>
</organism>
<dbReference type="RefSeq" id="WP_220370424.1">
    <property type="nucleotide sequence ID" value="NZ_JAEUAO010000001.1"/>
</dbReference>
<dbReference type="Proteomes" id="UP000757604">
    <property type="component" value="Unassembled WGS sequence"/>
</dbReference>
<evidence type="ECO:0008006" key="3">
    <source>
        <dbReference type="Google" id="ProtNLM"/>
    </source>
</evidence>
<sequence length="76" mass="8320">MTDSPMAAETPFPISLSARLNELANLADYLRERNLALAQHLINRNETIAALLAENQTLRDRIGTMPAASEELANGE</sequence>
<keyword evidence="2" id="KW-1185">Reference proteome</keyword>
<reference evidence="1 2" key="1">
    <citation type="journal article" date="2021" name="MBio">
        <title>Poor Competitiveness of Bradyrhizobium in Pigeon Pea Root Colonization in Indian Soils.</title>
        <authorList>
            <person name="Chalasani D."/>
            <person name="Basu A."/>
            <person name="Pullabhotla S.V.S.R.N."/>
            <person name="Jorrin B."/>
            <person name="Neal A.L."/>
            <person name="Poole P.S."/>
            <person name="Podile A.R."/>
            <person name="Tkacz A."/>
        </authorList>
    </citation>
    <scope>NUCLEOTIDE SEQUENCE [LARGE SCALE GENOMIC DNA]</scope>
    <source>
        <strain evidence="1 2">HU44</strain>
    </source>
</reference>
<proteinExistence type="predicted"/>
<name>A0ABS7H574_9HYPH</name>
<evidence type="ECO:0000313" key="2">
    <source>
        <dbReference type="Proteomes" id="UP000757604"/>
    </source>
</evidence>
<comment type="caution">
    <text evidence="1">The sequence shown here is derived from an EMBL/GenBank/DDBJ whole genome shotgun (WGS) entry which is preliminary data.</text>
</comment>
<accession>A0ABS7H574</accession>